<gene>
    <name evidence="2" type="ORF">PBK173_000162500</name>
    <name evidence="4" type="ORF">PBNK65E_000155500</name>
    <name evidence="3" type="ORF">PBNK65NY_000154700</name>
    <name evidence="6" type="ORF">PBSP11A_000154700</name>
    <name evidence="5" type="ORF">PBSP11RLL_000154700</name>
</gene>
<dbReference type="Proteomes" id="UP000219974">
    <property type="component" value="Chromosome 8"/>
</dbReference>
<evidence type="ECO:0000313" key="10">
    <source>
        <dbReference type="Proteomes" id="UP000220214"/>
    </source>
</evidence>
<feature type="compositionally biased region" description="Polar residues" evidence="1">
    <location>
        <begin position="337"/>
        <end position="349"/>
    </location>
</feature>
<evidence type="ECO:0000313" key="9">
    <source>
        <dbReference type="Proteomes" id="UP000219974"/>
    </source>
</evidence>
<dbReference type="Proteomes" id="UP000069549">
    <property type="component" value="Chromosome 8"/>
</dbReference>
<feature type="region of interest" description="Disordered" evidence="1">
    <location>
        <begin position="327"/>
        <end position="349"/>
    </location>
</feature>
<feature type="region of interest" description="Disordered" evidence="1">
    <location>
        <begin position="1"/>
        <end position="47"/>
    </location>
</feature>
<dbReference type="AlphaFoldDB" id="A0A0Y9W4M4"/>
<reference evidence="2 7" key="1">
    <citation type="submission" date="2016-02" db="EMBL/GenBank/DDBJ databases">
        <authorList>
            <consortium name="Pathogen Informatics"/>
        </authorList>
    </citation>
    <scope>NUCLEOTIDE SEQUENCE [LARGE SCALE GENOMIC DNA]</scope>
    <source>
        <strain evidence="2 7">K173</strain>
        <strain evidence="3 11">NK65 ny</strain>
        <strain evidence="4 10">NK65e</strain>
        <strain evidence="6 8">SP11 Antwerpcl1</strain>
        <strain evidence="5 9">SP11 RLL</strain>
    </source>
</reference>
<feature type="compositionally biased region" description="Polar residues" evidence="1">
    <location>
        <begin position="71"/>
        <end position="91"/>
    </location>
</feature>
<name>A0A0Y9W4M4_PLABE</name>
<evidence type="ECO:0000313" key="4">
    <source>
        <dbReference type="EMBL" id="SCN24535.1"/>
    </source>
</evidence>
<dbReference type="EMBL" id="LT608256">
    <property type="protein sequence ID" value="SCO60924.1"/>
    <property type="molecule type" value="Genomic_DNA"/>
</dbReference>
<evidence type="ECO:0000313" key="11">
    <source>
        <dbReference type="Proteomes" id="UP000516480"/>
    </source>
</evidence>
<dbReference type="Proteomes" id="UP000516480">
    <property type="component" value="Chromosome 8"/>
</dbReference>
<evidence type="ECO:0000313" key="3">
    <source>
        <dbReference type="EMBL" id="SCM21228.1"/>
    </source>
</evidence>
<evidence type="ECO:0000313" key="5">
    <source>
        <dbReference type="EMBL" id="SCO59712.1"/>
    </source>
</evidence>
<dbReference type="Proteomes" id="UP000220214">
    <property type="component" value="Chromosome 8"/>
</dbReference>
<evidence type="ECO:0000256" key="1">
    <source>
        <dbReference type="SAM" id="MobiDB-lite"/>
    </source>
</evidence>
<proteinExistence type="predicted"/>
<dbReference type="VEuPathDB" id="PlasmoDB:PBANKA_0819600"/>
<dbReference type="EMBL" id="LT608144">
    <property type="protein sequence ID" value="SCM21228.1"/>
    <property type="molecule type" value="Genomic_DNA"/>
</dbReference>
<feature type="compositionally biased region" description="Basic and acidic residues" evidence="1">
    <location>
        <begin position="32"/>
        <end position="46"/>
    </location>
</feature>
<organism evidence="2 7">
    <name type="scientific">Plasmodium berghei</name>
    <dbReference type="NCBI Taxonomy" id="5821"/>
    <lineage>
        <taxon>Eukaryota</taxon>
        <taxon>Sar</taxon>
        <taxon>Alveolata</taxon>
        <taxon>Apicomplexa</taxon>
        <taxon>Aconoidasida</taxon>
        <taxon>Haemosporida</taxon>
        <taxon>Plasmodiidae</taxon>
        <taxon>Plasmodium</taxon>
        <taxon>Plasmodium (Vinckeia)</taxon>
    </lineage>
</organism>
<evidence type="ECO:0000313" key="8">
    <source>
        <dbReference type="Proteomes" id="UP000219860"/>
    </source>
</evidence>
<dbReference type="Proteomes" id="UP000219860">
    <property type="component" value="Chromosome 8"/>
</dbReference>
<dbReference type="OMA" id="LKMCKEN"/>
<feature type="compositionally biased region" description="Basic and acidic residues" evidence="1">
    <location>
        <begin position="1"/>
        <end position="20"/>
    </location>
</feature>
<accession>A0A0Y9W4M4</accession>
<sequence>MFMFKKKDIDKPKARSDKKLNPGSNAQNGLETKLDKKTPKDSENGSKYKKFFNIKKLKIFSRFKNKDVPKGNNTINVNSNKQSNSTHANKLNSNKNASFIEEESIPYILQRDISFVQGSPVSKSSTKSEKSKSAILKNTKPKSEGLKGEKSKSDGLKSGKSESILSKPSLSLNLNLDKMSSSNDKIETQPKEEKDVILNSLDSKNSKINSKELYKNEKNKNSTIKEKLTLKKIFKSPFNNTSKNAPENNDANEITDLKEKFKHAKSIFDKKIASKKSINSSSSKSNEDHSENGIIKKNEIFNFLNKKKNEKNKNFFMKKKAGFNKNDPKFTIKKKGSNNANLLNREPSTNSIQHSTSTIMISGIKEKKNALIERANKIENNQFKISRDLNNTNDDLYVGNCDTNHIVNKQILFNVDPPLLFIENSFALCPMMPIGDLIEMIYSICEKNKDESIKKLNDCKENNQKISSTLMLGLSALDGEDESVISNLNKRSELQKQNLKEACDIVESIR</sequence>
<evidence type="ECO:0000313" key="6">
    <source>
        <dbReference type="EMBL" id="SCO60924.1"/>
    </source>
</evidence>
<feature type="region of interest" description="Disordered" evidence="1">
    <location>
        <begin position="63"/>
        <end position="91"/>
    </location>
</feature>
<feature type="region of interest" description="Disordered" evidence="1">
    <location>
        <begin position="118"/>
        <end position="164"/>
    </location>
</feature>
<dbReference type="EMBL" id="LT608272">
    <property type="protein sequence ID" value="SCO59712.1"/>
    <property type="molecule type" value="Genomic_DNA"/>
</dbReference>
<evidence type="ECO:0000313" key="7">
    <source>
        <dbReference type="Proteomes" id="UP000069549"/>
    </source>
</evidence>
<dbReference type="OrthoDB" id="373008at2759"/>
<dbReference type="EMBL" id="LT614634">
    <property type="protein sequence ID" value="SCN24535.1"/>
    <property type="molecule type" value="Genomic_DNA"/>
</dbReference>
<evidence type="ECO:0000313" key="2">
    <source>
        <dbReference type="EMBL" id="CXI33175.1"/>
    </source>
</evidence>
<feature type="compositionally biased region" description="Basic and acidic residues" evidence="1">
    <location>
        <begin position="141"/>
        <end position="160"/>
    </location>
</feature>
<protein>
    <submittedName>
        <fullName evidence="2">Uncharacterized protein</fullName>
    </submittedName>
</protein>
<dbReference type="EMBL" id="LT160028">
    <property type="protein sequence ID" value="CXI33175.1"/>
    <property type="molecule type" value="Genomic_DNA"/>
</dbReference>